<comment type="catalytic activity">
    <reaction evidence="11">
        <text>D-glycero-beta-D-manno-heptose 7-phosphate + ATP = D-glycero-beta-D-manno-heptose 1,7-bisphosphate + ADP + H(+)</text>
        <dbReference type="Rhea" id="RHEA:27473"/>
        <dbReference type="ChEBI" id="CHEBI:15378"/>
        <dbReference type="ChEBI" id="CHEBI:30616"/>
        <dbReference type="ChEBI" id="CHEBI:60204"/>
        <dbReference type="ChEBI" id="CHEBI:60208"/>
        <dbReference type="ChEBI" id="CHEBI:456216"/>
        <dbReference type="EC" id="2.7.1.167"/>
    </reaction>
</comment>
<organism evidence="12 13">
    <name type="scientific">Kozakia baliensis</name>
    <dbReference type="NCBI Taxonomy" id="153496"/>
    <lineage>
        <taxon>Bacteria</taxon>
        <taxon>Pseudomonadati</taxon>
        <taxon>Pseudomonadota</taxon>
        <taxon>Alphaproteobacteria</taxon>
        <taxon>Acetobacterales</taxon>
        <taxon>Acetobacteraceae</taxon>
        <taxon>Kozakia</taxon>
    </lineage>
</organism>
<gene>
    <name evidence="11" type="primary">hldE</name>
    <name evidence="12" type="ORF">A0U89_10375</name>
</gene>
<proteinExistence type="inferred from homology"/>
<dbReference type="InterPro" id="IPR011611">
    <property type="entry name" value="PfkB_dom"/>
</dbReference>
<dbReference type="FunFam" id="3.40.1190.20:FF:000002">
    <property type="entry name" value="Bifunctional protein HldE"/>
    <property type="match status" value="1"/>
</dbReference>
<sequence length="490" mass="52203">MIENFTFGRLCIIGDVLLDQYVFGSVNRISPEAPVPVLLHSQRSAVPGGAANVAVNAAALGCTVDLIGVIGCDDAANKLRDVLAPWSTVELSGLVEDPDWTTITKTRVLSGRQQIVRIDEERLDPLSDKTTARLIDAAKAAIAKADVLVCSDYAKGVLSDAVLQAAIEAGRQKGIPVIVDPKRKTFEAYRGADLVTPNRIELSHAANLPLRTESEIEQAARIASGQFGGDVLVTRSEEGMTLWRKGGALTHAPARKQEVSDVSGAGDTVLATVASVLSAGQSLETAIVIATAAAAISVSKLGTATVSRAELSQELRREIDEAGNLASIEDAQNIVENWRRHGARIVFTNGCFDLVHPGHIGLLHAAAKEGDKLIVALNTDRSVKRLKGEGRPIQDEIARATVIGALRDVDLVVLFDEETPLEIIKKLRPHVIVKGADYREDQVVGGDFVKGYGGRVALVKIMEGRSTTSLVEKATRSTPDSQKKSSTNAS</sequence>
<dbReference type="RefSeq" id="WP_070403066.1">
    <property type="nucleotide sequence ID" value="NZ_BJVW01000001.1"/>
</dbReference>
<dbReference type="eggNOG" id="COG2870">
    <property type="taxonomic scope" value="Bacteria"/>
</dbReference>
<keyword evidence="6 11" id="KW-0418">Kinase</keyword>
<evidence type="ECO:0000256" key="1">
    <source>
        <dbReference type="ARBA" id="ARBA00002319"/>
    </source>
</evidence>
<dbReference type="EC" id="2.7.1.167" evidence="11"/>
<evidence type="ECO:0000313" key="12">
    <source>
        <dbReference type="EMBL" id="AOX17477.1"/>
    </source>
</evidence>
<dbReference type="InterPro" id="IPR014729">
    <property type="entry name" value="Rossmann-like_a/b/a_fold"/>
</dbReference>
<evidence type="ECO:0000256" key="5">
    <source>
        <dbReference type="ARBA" id="ARBA00022741"/>
    </source>
</evidence>
<evidence type="ECO:0000256" key="11">
    <source>
        <dbReference type="HAMAP-Rule" id="MF_01603"/>
    </source>
</evidence>
<feature type="active site" evidence="11">
    <location>
        <position position="267"/>
    </location>
</feature>
<dbReference type="InterPro" id="IPR011914">
    <property type="entry name" value="RfaE_dom_II"/>
</dbReference>
<comment type="catalytic activity">
    <reaction evidence="10 11">
        <text>D-glycero-beta-D-manno-heptose 1-phosphate + ATP + H(+) = ADP-D-glycero-beta-D-manno-heptose + diphosphate</text>
        <dbReference type="Rhea" id="RHEA:27465"/>
        <dbReference type="ChEBI" id="CHEBI:15378"/>
        <dbReference type="ChEBI" id="CHEBI:30616"/>
        <dbReference type="ChEBI" id="CHEBI:33019"/>
        <dbReference type="ChEBI" id="CHEBI:59967"/>
        <dbReference type="ChEBI" id="CHEBI:61593"/>
        <dbReference type="EC" id="2.7.7.70"/>
    </reaction>
</comment>
<accession>A0A1D8UVE6</accession>
<comment type="subunit">
    <text evidence="11">Homodimer.</text>
</comment>
<evidence type="ECO:0000256" key="2">
    <source>
        <dbReference type="ARBA" id="ARBA00003753"/>
    </source>
</evidence>
<dbReference type="HAMAP" id="MF_01603">
    <property type="entry name" value="HldE"/>
    <property type="match status" value="1"/>
</dbReference>
<dbReference type="GO" id="GO:0005524">
    <property type="term" value="F:ATP binding"/>
    <property type="evidence" value="ECO:0007669"/>
    <property type="project" value="UniProtKB-UniRule"/>
</dbReference>
<evidence type="ECO:0000256" key="10">
    <source>
        <dbReference type="ARBA" id="ARBA00047428"/>
    </source>
</evidence>
<dbReference type="InterPro" id="IPR023030">
    <property type="entry name" value="Bifunc_HldE"/>
</dbReference>
<dbReference type="Gene3D" id="3.40.1190.20">
    <property type="match status" value="1"/>
</dbReference>
<reference evidence="12 13" key="1">
    <citation type="journal article" date="2016" name="Microb. Cell Fact.">
        <title>Dissection of exopolysaccharide biosynthesis in Kozakia baliensis.</title>
        <authorList>
            <person name="Brandt J.U."/>
            <person name="Jakob F."/>
            <person name="Behr J."/>
            <person name="Geissler A.J."/>
            <person name="Vogel R.F."/>
        </authorList>
    </citation>
    <scope>NUCLEOTIDE SEQUENCE [LARGE SCALE GENOMIC DNA]</scope>
    <source>
        <strain evidence="12 13">DSM 14400</strain>
    </source>
</reference>
<dbReference type="Pfam" id="PF01467">
    <property type="entry name" value="CTP_transf_like"/>
    <property type="match status" value="1"/>
</dbReference>
<dbReference type="EC" id="2.7.7.70" evidence="11"/>
<dbReference type="STRING" id="153496.A0U89_10375"/>
<comment type="pathway">
    <text evidence="11">Nucleotide-sugar biosynthesis; ADP-L-glycero-beta-D-manno-heptose biosynthesis; ADP-L-glycero-beta-D-manno-heptose from D-glycero-beta-D-manno-heptose 7-phosphate: step 1/4.</text>
</comment>
<comment type="function">
    <text evidence="1 11">Catalyzes the phosphorylation of D-glycero-D-manno-heptose 7-phosphate at the C-1 position to selectively form D-glycero-beta-D-manno-heptose-1,7-bisphosphate.</text>
</comment>
<dbReference type="KEGG" id="kba:A0U89_10375"/>
<dbReference type="GO" id="GO:0005829">
    <property type="term" value="C:cytosol"/>
    <property type="evidence" value="ECO:0007669"/>
    <property type="project" value="TreeGrafter"/>
</dbReference>
<dbReference type="PANTHER" id="PTHR46969:SF1">
    <property type="entry name" value="BIFUNCTIONAL PROTEIN HLDE"/>
    <property type="match status" value="1"/>
</dbReference>
<evidence type="ECO:0000256" key="3">
    <source>
        <dbReference type="ARBA" id="ARBA00022679"/>
    </source>
</evidence>
<evidence type="ECO:0000256" key="8">
    <source>
        <dbReference type="ARBA" id="ARBA00023268"/>
    </source>
</evidence>
<dbReference type="OrthoDB" id="9802794at2"/>
<keyword evidence="4 11" id="KW-0548">Nucleotidyltransferase</keyword>
<dbReference type="EMBL" id="CP014674">
    <property type="protein sequence ID" value="AOX17477.1"/>
    <property type="molecule type" value="Genomic_DNA"/>
</dbReference>
<dbReference type="CDD" id="cd01172">
    <property type="entry name" value="RfaE_like"/>
    <property type="match status" value="1"/>
</dbReference>
<dbReference type="SUPFAM" id="SSF52374">
    <property type="entry name" value="Nucleotidylyl transferase"/>
    <property type="match status" value="1"/>
</dbReference>
<keyword evidence="9 11" id="KW-0119">Carbohydrate metabolism</keyword>
<evidence type="ECO:0000256" key="9">
    <source>
        <dbReference type="ARBA" id="ARBA00023277"/>
    </source>
</evidence>
<evidence type="ECO:0000256" key="7">
    <source>
        <dbReference type="ARBA" id="ARBA00022840"/>
    </source>
</evidence>
<dbReference type="GO" id="GO:0016773">
    <property type="term" value="F:phosphotransferase activity, alcohol group as acceptor"/>
    <property type="evidence" value="ECO:0007669"/>
    <property type="project" value="InterPro"/>
</dbReference>
<keyword evidence="8 11" id="KW-0511">Multifunctional enzyme</keyword>
<dbReference type="Gene3D" id="3.40.50.620">
    <property type="entry name" value="HUPs"/>
    <property type="match status" value="1"/>
</dbReference>
<comment type="pathway">
    <text evidence="11">Nucleotide-sugar biosynthesis; ADP-L-glycero-beta-D-manno-heptose biosynthesis; ADP-L-glycero-beta-D-manno-heptose from D-glycero-beta-D-manno-heptose 7-phosphate: step 3/4.</text>
</comment>
<keyword evidence="5 11" id="KW-0547">Nucleotide-binding</keyword>
<dbReference type="GO" id="GO:0033785">
    <property type="term" value="F:heptose 7-phosphate kinase activity"/>
    <property type="evidence" value="ECO:0007669"/>
    <property type="project" value="UniProtKB-UniRule"/>
</dbReference>
<dbReference type="GO" id="GO:0097171">
    <property type="term" value="P:ADP-L-glycero-beta-D-manno-heptose biosynthetic process"/>
    <property type="evidence" value="ECO:0007669"/>
    <property type="project" value="UniProtKB-UniPathway"/>
</dbReference>
<dbReference type="NCBIfam" id="TIGR02198">
    <property type="entry name" value="rfaE_dom_I"/>
    <property type="match status" value="1"/>
</dbReference>
<keyword evidence="7 11" id="KW-0067">ATP-binding</keyword>
<dbReference type="NCBIfam" id="TIGR00125">
    <property type="entry name" value="cyt_tran_rel"/>
    <property type="match status" value="1"/>
</dbReference>
<evidence type="ECO:0000313" key="13">
    <source>
        <dbReference type="Proteomes" id="UP000179145"/>
    </source>
</evidence>
<dbReference type="UniPathway" id="UPA00356">
    <property type="reaction ID" value="UER00437"/>
</dbReference>
<dbReference type="Proteomes" id="UP000179145">
    <property type="component" value="Chromosome"/>
</dbReference>
<dbReference type="NCBIfam" id="TIGR02199">
    <property type="entry name" value="rfaE_dom_II"/>
    <property type="match status" value="1"/>
</dbReference>
<dbReference type="Pfam" id="PF00294">
    <property type="entry name" value="PfkB"/>
    <property type="match status" value="1"/>
</dbReference>
<evidence type="ECO:0000256" key="4">
    <source>
        <dbReference type="ARBA" id="ARBA00022695"/>
    </source>
</evidence>
<evidence type="ECO:0000256" key="6">
    <source>
        <dbReference type="ARBA" id="ARBA00022777"/>
    </source>
</evidence>
<dbReference type="eggNOG" id="COG0615">
    <property type="taxonomic scope" value="Bacteria"/>
</dbReference>
<dbReference type="AlphaFoldDB" id="A0A1D8UVE6"/>
<dbReference type="PANTHER" id="PTHR46969">
    <property type="entry name" value="BIFUNCTIONAL PROTEIN HLDE"/>
    <property type="match status" value="1"/>
</dbReference>
<dbReference type="SUPFAM" id="SSF53613">
    <property type="entry name" value="Ribokinase-like"/>
    <property type="match status" value="1"/>
</dbReference>
<feature type="region of interest" description="Cytidylyltransferase" evidence="11">
    <location>
        <begin position="347"/>
        <end position="490"/>
    </location>
</feature>
<feature type="binding site" evidence="11">
    <location>
        <begin position="198"/>
        <end position="201"/>
    </location>
    <ligand>
        <name>ATP</name>
        <dbReference type="ChEBI" id="CHEBI:30616"/>
    </ligand>
</feature>
<protein>
    <recommendedName>
        <fullName evidence="11">Bifunctional protein HldE</fullName>
    </recommendedName>
    <domain>
        <recommendedName>
            <fullName evidence="11">D-beta-D-heptose 7-phosphate kinase</fullName>
            <ecNumber evidence="11">2.7.1.167</ecNumber>
        </recommendedName>
        <alternativeName>
            <fullName evidence="11">D-beta-D-heptose 7-phosphotransferase</fullName>
        </alternativeName>
        <alternativeName>
            <fullName evidence="11">D-glycero-beta-D-manno-heptose-7-phosphate kinase</fullName>
        </alternativeName>
    </domain>
    <domain>
        <recommendedName>
            <fullName evidence="11">D-beta-D-heptose 1-phosphate adenylyltransferase</fullName>
            <ecNumber evidence="11">2.7.7.70</ecNumber>
        </recommendedName>
        <alternativeName>
            <fullName evidence="11">D-glycero-beta-D-manno-heptose 1-phosphate adenylyltransferase</fullName>
        </alternativeName>
    </domain>
</protein>
<comment type="similarity">
    <text evidence="11">In the C-terminal section; belongs to the cytidylyltransferase family.</text>
</comment>
<feature type="region of interest" description="Ribokinase" evidence="11">
    <location>
        <begin position="1"/>
        <end position="321"/>
    </location>
</feature>
<dbReference type="InterPro" id="IPR029056">
    <property type="entry name" value="Ribokinase-like"/>
</dbReference>
<keyword evidence="13" id="KW-1185">Reference proteome</keyword>
<keyword evidence="3 11" id="KW-0808">Transferase</keyword>
<dbReference type="InterPro" id="IPR011913">
    <property type="entry name" value="RfaE_dom_I"/>
</dbReference>
<dbReference type="InterPro" id="IPR004821">
    <property type="entry name" value="Cyt_trans-like"/>
</dbReference>
<comment type="function">
    <text evidence="2 11">Catalyzes the ADP transfer from ATP to D-glycero-beta-D-manno-heptose 1-phosphate, yielding ADP-D-glycero-beta-D-manno-heptose.</text>
</comment>
<name>A0A1D8UVE6_9PROT</name>
<comment type="similarity">
    <text evidence="11">In the N-terminal section; belongs to the carbohydrate kinase PfkB family.</text>
</comment>
<dbReference type="GO" id="GO:0033786">
    <property type="term" value="F:heptose-1-phosphate adenylyltransferase activity"/>
    <property type="evidence" value="ECO:0007669"/>
    <property type="project" value="UniProtKB-UniRule"/>
</dbReference>